<dbReference type="InterPro" id="IPR003616">
    <property type="entry name" value="Post-SET_dom"/>
</dbReference>
<dbReference type="OrthoDB" id="422362at2759"/>
<dbReference type="Pfam" id="PF17907">
    <property type="entry name" value="AWS"/>
    <property type="match status" value="1"/>
</dbReference>
<keyword evidence="6" id="KW-0949">S-adenosyl-L-methionine</keyword>
<feature type="domain" description="Post-SET" evidence="10">
    <location>
        <begin position="618"/>
        <end position="634"/>
    </location>
</feature>
<evidence type="ECO:0000256" key="7">
    <source>
        <dbReference type="ARBA" id="ARBA00023242"/>
    </source>
</evidence>
<feature type="region of interest" description="Disordered" evidence="8">
    <location>
        <begin position="263"/>
        <end position="319"/>
    </location>
</feature>
<dbReference type="Proteomes" id="UP000799750">
    <property type="component" value="Unassembled WGS sequence"/>
</dbReference>
<evidence type="ECO:0000313" key="13">
    <source>
        <dbReference type="Proteomes" id="UP000799750"/>
    </source>
</evidence>
<feature type="compositionally biased region" description="Polar residues" evidence="8">
    <location>
        <begin position="28"/>
        <end position="50"/>
    </location>
</feature>
<dbReference type="Pfam" id="PF00856">
    <property type="entry name" value="SET"/>
    <property type="match status" value="1"/>
</dbReference>
<feature type="domain" description="AWS" evidence="11">
    <location>
        <begin position="437"/>
        <end position="484"/>
    </location>
</feature>
<dbReference type="InterPro" id="IPR006560">
    <property type="entry name" value="AWS_dom"/>
</dbReference>
<gene>
    <name evidence="12" type="ORF">BU16DRAFT_215120</name>
</gene>
<dbReference type="InterPro" id="IPR050777">
    <property type="entry name" value="SET2_Histone-Lys_MeTrsfase"/>
</dbReference>
<keyword evidence="7" id="KW-0539">Nucleus</keyword>
<dbReference type="SMART" id="SM00317">
    <property type="entry name" value="SET"/>
    <property type="match status" value="1"/>
</dbReference>
<name>A0A6A6QBN0_9PEZI</name>
<feature type="region of interest" description="Disordered" evidence="8">
    <location>
        <begin position="727"/>
        <end position="895"/>
    </location>
</feature>
<dbReference type="GO" id="GO:0005694">
    <property type="term" value="C:chromosome"/>
    <property type="evidence" value="ECO:0007669"/>
    <property type="project" value="UniProtKB-SubCell"/>
</dbReference>
<evidence type="ECO:0000256" key="4">
    <source>
        <dbReference type="ARBA" id="ARBA00022603"/>
    </source>
</evidence>
<evidence type="ECO:0000256" key="6">
    <source>
        <dbReference type="ARBA" id="ARBA00022691"/>
    </source>
</evidence>
<organism evidence="12 13">
    <name type="scientific">Lophium mytilinum</name>
    <dbReference type="NCBI Taxonomy" id="390894"/>
    <lineage>
        <taxon>Eukaryota</taxon>
        <taxon>Fungi</taxon>
        <taxon>Dikarya</taxon>
        <taxon>Ascomycota</taxon>
        <taxon>Pezizomycotina</taxon>
        <taxon>Dothideomycetes</taxon>
        <taxon>Pleosporomycetidae</taxon>
        <taxon>Mytilinidiales</taxon>
        <taxon>Mytilinidiaceae</taxon>
        <taxon>Lophium</taxon>
    </lineage>
</organism>
<dbReference type="PROSITE" id="PS51215">
    <property type="entry name" value="AWS"/>
    <property type="match status" value="1"/>
</dbReference>
<feature type="compositionally biased region" description="Gly residues" evidence="8">
    <location>
        <begin position="979"/>
        <end position="989"/>
    </location>
</feature>
<feature type="region of interest" description="Disordered" evidence="8">
    <location>
        <begin position="126"/>
        <end position="173"/>
    </location>
</feature>
<accession>A0A6A6QBN0</accession>
<dbReference type="SUPFAM" id="SSF82199">
    <property type="entry name" value="SET domain"/>
    <property type="match status" value="1"/>
</dbReference>
<dbReference type="InterPro" id="IPR001214">
    <property type="entry name" value="SET_dom"/>
</dbReference>
<dbReference type="Gene3D" id="2.170.270.10">
    <property type="entry name" value="SET domain"/>
    <property type="match status" value="1"/>
</dbReference>
<dbReference type="GO" id="GO:0005634">
    <property type="term" value="C:nucleus"/>
    <property type="evidence" value="ECO:0007669"/>
    <property type="project" value="UniProtKB-SubCell"/>
</dbReference>
<dbReference type="AlphaFoldDB" id="A0A6A6QBN0"/>
<proteinExistence type="predicted"/>
<evidence type="ECO:0000313" key="12">
    <source>
        <dbReference type="EMBL" id="KAF2488867.1"/>
    </source>
</evidence>
<feature type="region of interest" description="Disordered" evidence="8">
    <location>
        <begin position="206"/>
        <end position="235"/>
    </location>
</feature>
<sequence>MAGRATSPDSTSSTLSCINVVTPIDTAARSSVGASSNSTPPTSSGDSASIRSDAIKTDAYAENHHLEETPERENEEEGMSRRPSRRSRKSVPTYNVKILAGTTLHTPTKYLQKHIDDVIHDDQAQEQLEAEQHPREVTAEPEPPAQEKDTEDGEGKQPGRRLSRRSRTSIPTYNLTMLAGSHVHIPTKYLEKHTQNVMRDREISGSTLAADDDESKDTSPKKLDSPAHSPNDQLVQELRDRIKYGKLPKSRKLLFEATHNAMTSASSSLGKRSRDMIESGKGKLQSLRGIRKTQSDSNLRQAAKRRRSSTASAMDLDVDSEEDLEDEQKFFTPKMKKWLGQGLYIGQHRHFDARLTETQNKAKRKSVATKENKILPMPMFAGERLLSVPFKDGRDFKLPFDTFSPLPRKAKPEDWKKTSRNLFVGEAGTLWKKGKVQSDSYCECSAEDGCGEDCPNRYMFYECDSTNCHLGPEHCTNRAFAELKRRAKGNRYDYGVEVLETADRGFGVRAMRTFEAHQIIVEYAGEIITQDECDRRMKHEYRNNECYYLMTFHNKMIIDATRGSIARFVNHSCEPNCRMIKWTVAGEPRMALFAGERGIMTGEELTYDYNFDPFSSKNVQECRCGTRSCRGVLGPRPKDKPKFTPTSLVAGAKRKIQEVFGGKESRGSASPKKKRKVAEIARTAISKAKNYTLMESESSRTLKIEKEAADAKAKSDLRAERLVRRSSSTVTLTSRRSMKLRKPSSSSLRTMTSISSRKTRTFLIKRPTTTARKAPTKKIPPRKALSGRQIPVTIAPPSSEDENESPKTVSPRRKVAVQLPSSSEEDDETPVTSSRKAKIAAKKEGPMAKIRAKKADLQAKKARSNSKVVEASSAQKLTTSLNSKGSGSSLRQTTLPFKRLPVVQASADSSSETESDDDEVDGAVREFAKLPSRVSRRPSTATSVRSAAASVKKNVVRSVRGPRRAAAVAKMGLGLGVKGMGGLGEGGSGSTIRVIMGSDD</sequence>
<evidence type="ECO:0000256" key="3">
    <source>
        <dbReference type="ARBA" id="ARBA00022454"/>
    </source>
</evidence>
<dbReference type="EMBL" id="MU004200">
    <property type="protein sequence ID" value="KAF2488867.1"/>
    <property type="molecule type" value="Genomic_DNA"/>
</dbReference>
<feature type="compositionally biased region" description="Basic and acidic residues" evidence="8">
    <location>
        <begin position="272"/>
        <end position="281"/>
    </location>
</feature>
<dbReference type="GO" id="GO:0032259">
    <property type="term" value="P:methylation"/>
    <property type="evidence" value="ECO:0007669"/>
    <property type="project" value="UniProtKB-KW"/>
</dbReference>
<dbReference type="PANTHER" id="PTHR22884">
    <property type="entry name" value="SET DOMAIN PROTEINS"/>
    <property type="match status" value="1"/>
</dbReference>
<reference evidence="12" key="1">
    <citation type="journal article" date="2020" name="Stud. Mycol.">
        <title>101 Dothideomycetes genomes: a test case for predicting lifestyles and emergence of pathogens.</title>
        <authorList>
            <person name="Haridas S."/>
            <person name="Albert R."/>
            <person name="Binder M."/>
            <person name="Bloem J."/>
            <person name="Labutti K."/>
            <person name="Salamov A."/>
            <person name="Andreopoulos B."/>
            <person name="Baker S."/>
            <person name="Barry K."/>
            <person name="Bills G."/>
            <person name="Bluhm B."/>
            <person name="Cannon C."/>
            <person name="Castanera R."/>
            <person name="Culley D."/>
            <person name="Daum C."/>
            <person name="Ezra D."/>
            <person name="Gonzalez J."/>
            <person name="Henrissat B."/>
            <person name="Kuo A."/>
            <person name="Liang C."/>
            <person name="Lipzen A."/>
            <person name="Lutzoni F."/>
            <person name="Magnuson J."/>
            <person name="Mondo S."/>
            <person name="Nolan M."/>
            <person name="Ohm R."/>
            <person name="Pangilinan J."/>
            <person name="Park H.-J."/>
            <person name="Ramirez L."/>
            <person name="Alfaro M."/>
            <person name="Sun H."/>
            <person name="Tritt A."/>
            <person name="Yoshinaga Y."/>
            <person name="Zwiers L.-H."/>
            <person name="Turgeon B."/>
            <person name="Goodwin S."/>
            <person name="Spatafora J."/>
            <person name="Crous P."/>
            <person name="Grigoriev I."/>
        </authorList>
    </citation>
    <scope>NUCLEOTIDE SEQUENCE</scope>
    <source>
        <strain evidence="12">CBS 269.34</strain>
    </source>
</reference>
<feature type="region of interest" description="Disordered" evidence="8">
    <location>
        <begin position="979"/>
        <end position="1000"/>
    </location>
</feature>
<dbReference type="InterPro" id="IPR046341">
    <property type="entry name" value="SET_dom_sf"/>
</dbReference>
<evidence type="ECO:0000259" key="11">
    <source>
        <dbReference type="PROSITE" id="PS51215"/>
    </source>
</evidence>
<evidence type="ECO:0008006" key="14">
    <source>
        <dbReference type="Google" id="ProtNLM"/>
    </source>
</evidence>
<evidence type="ECO:0000256" key="8">
    <source>
        <dbReference type="SAM" id="MobiDB-lite"/>
    </source>
</evidence>
<dbReference type="PROSITE" id="PS50868">
    <property type="entry name" value="POST_SET"/>
    <property type="match status" value="1"/>
</dbReference>
<dbReference type="FunFam" id="2.170.270.10:FF:000037">
    <property type="entry name" value="Histone-lysine N-methyltransferase"/>
    <property type="match status" value="1"/>
</dbReference>
<feature type="compositionally biased region" description="Basic residues" evidence="8">
    <location>
        <begin position="158"/>
        <end position="167"/>
    </location>
</feature>
<feature type="region of interest" description="Disordered" evidence="8">
    <location>
        <begin position="28"/>
        <end position="94"/>
    </location>
</feature>
<evidence type="ECO:0000256" key="2">
    <source>
        <dbReference type="ARBA" id="ARBA00004286"/>
    </source>
</evidence>
<keyword evidence="5" id="KW-0808">Transferase</keyword>
<keyword evidence="4" id="KW-0489">Methyltransferase</keyword>
<evidence type="ECO:0000259" key="10">
    <source>
        <dbReference type="PROSITE" id="PS50868"/>
    </source>
</evidence>
<keyword evidence="13" id="KW-1185">Reference proteome</keyword>
<feature type="compositionally biased region" description="Basic and acidic residues" evidence="8">
    <location>
        <begin position="145"/>
        <end position="157"/>
    </location>
</feature>
<protein>
    <recommendedName>
        <fullName evidence="14">SET domain-containing protein</fullName>
    </recommendedName>
</protein>
<comment type="subcellular location">
    <subcellularLocation>
        <location evidence="2">Chromosome</location>
    </subcellularLocation>
    <subcellularLocation>
        <location evidence="1">Nucleus</location>
    </subcellularLocation>
</comment>
<keyword evidence="3" id="KW-0158">Chromosome</keyword>
<feature type="compositionally biased region" description="Basic and acidic residues" evidence="8">
    <location>
        <begin position="53"/>
        <end position="72"/>
    </location>
</feature>
<evidence type="ECO:0000259" key="9">
    <source>
        <dbReference type="PROSITE" id="PS50280"/>
    </source>
</evidence>
<evidence type="ECO:0000256" key="5">
    <source>
        <dbReference type="ARBA" id="ARBA00022679"/>
    </source>
</evidence>
<dbReference type="GO" id="GO:0042054">
    <property type="term" value="F:histone methyltransferase activity"/>
    <property type="evidence" value="ECO:0007669"/>
    <property type="project" value="InterPro"/>
</dbReference>
<dbReference type="PROSITE" id="PS50280">
    <property type="entry name" value="SET"/>
    <property type="match status" value="1"/>
</dbReference>
<feature type="domain" description="SET" evidence="9">
    <location>
        <begin position="494"/>
        <end position="610"/>
    </location>
</feature>
<feature type="compositionally biased region" description="Basic and acidic residues" evidence="8">
    <location>
        <begin position="216"/>
        <end position="225"/>
    </location>
</feature>
<feature type="compositionally biased region" description="Polar residues" evidence="8">
    <location>
        <begin position="872"/>
        <end position="895"/>
    </location>
</feature>
<feature type="compositionally biased region" description="Low complexity" evidence="8">
    <location>
        <begin position="744"/>
        <end position="756"/>
    </location>
</feature>
<evidence type="ECO:0000256" key="1">
    <source>
        <dbReference type="ARBA" id="ARBA00004123"/>
    </source>
</evidence>